<sequence>MDSGGADGANDSSELMYDLGRMASMDGGTFSLGDVTSKVLSVDELDCERPGDTEDTKGGFSTA</sequence>
<evidence type="ECO:0000313" key="1">
    <source>
        <dbReference type="WBParaSite" id="SCUD_0000715301-mRNA-1"/>
    </source>
</evidence>
<dbReference type="WBParaSite" id="SCUD_0000715301-mRNA-1">
    <property type="protein sequence ID" value="SCUD_0000715301-mRNA-1"/>
    <property type="gene ID" value="SCUD_0000715301"/>
</dbReference>
<protein>
    <submittedName>
        <fullName evidence="1">CTNNB1 binding N-teminal domain-containing protein</fullName>
    </submittedName>
</protein>
<name>A0A183JWQ8_9TREM</name>
<dbReference type="AlphaFoldDB" id="A0A183JWQ8"/>
<reference evidence="1" key="1">
    <citation type="submission" date="2016-06" db="UniProtKB">
        <authorList>
            <consortium name="WormBaseParasite"/>
        </authorList>
    </citation>
    <scope>IDENTIFICATION</scope>
</reference>
<accession>A0A183JWQ8</accession>
<organism evidence="1">
    <name type="scientific">Schistosoma curassoni</name>
    <dbReference type="NCBI Taxonomy" id="6186"/>
    <lineage>
        <taxon>Eukaryota</taxon>
        <taxon>Metazoa</taxon>
        <taxon>Spiralia</taxon>
        <taxon>Lophotrochozoa</taxon>
        <taxon>Platyhelminthes</taxon>
        <taxon>Trematoda</taxon>
        <taxon>Digenea</taxon>
        <taxon>Strigeidida</taxon>
        <taxon>Schistosomatoidea</taxon>
        <taxon>Schistosomatidae</taxon>
        <taxon>Schistosoma</taxon>
    </lineage>
</organism>
<proteinExistence type="predicted"/>